<evidence type="ECO:0000313" key="3">
    <source>
        <dbReference type="Proteomes" id="UP000799767"/>
    </source>
</evidence>
<feature type="region of interest" description="Disordered" evidence="1">
    <location>
        <begin position="139"/>
        <end position="235"/>
    </location>
</feature>
<dbReference type="GeneID" id="54476405"/>
<dbReference type="OrthoDB" id="265717at2759"/>
<feature type="compositionally biased region" description="Basic and acidic residues" evidence="1">
    <location>
        <begin position="470"/>
        <end position="480"/>
    </location>
</feature>
<dbReference type="RefSeq" id="XP_033589629.1">
    <property type="nucleotide sequence ID" value="XM_033735403.1"/>
</dbReference>
<dbReference type="Proteomes" id="UP000799767">
    <property type="component" value="Unassembled WGS sequence"/>
</dbReference>
<dbReference type="EMBL" id="MU001635">
    <property type="protein sequence ID" value="KAF2483059.1"/>
    <property type="molecule type" value="Genomic_DNA"/>
</dbReference>
<proteinExistence type="predicted"/>
<name>A0A6A6PSI3_9PEZI</name>
<evidence type="ECO:0000256" key="1">
    <source>
        <dbReference type="SAM" id="MobiDB-lite"/>
    </source>
</evidence>
<keyword evidence="3" id="KW-1185">Reference proteome</keyword>
<accession>A0A6A6PSI3</accession>
<feature type="compositionally biased region" description="Basic residues" evidence="1">
    <location>
        <begin position="457"/>
        <end position="467"/>
    </location>
</feature>
<feature type="compositionally biased region" description="Polar residues" evidence="1">
    <location>
        <begin position="139"/>
        <end position="152"/>
    </location>
</feature>
<dbReference type="AlphaFoldDB" id="A0A6A6PSI3"/>
<feature type="region of interest" description="Disordered" evidence="1">
    <location>
        <begin position="436"/>
        <end position="578"/>
    </location>
</feature>
<feature type="region of interest" description="Disordered" evidence="1">
    <location>
        <begin position="96"/>
        <end position="119"/>
    </location>
</feature>
<feature type="region of interest" description="Disordered" evidence="1">
    <location>
        <begin position="1"/>
        <end position="52"/>
    </location>
</feature>
<sequence length="603" mass="65810">MSMHSRGQRAEVSPTDDGMRRFFEDELGITLDQPLPANEGTLESSTPRAGSNDFAGYSPSVFGLQEQRMAAPGLFPLSIDPTRIPRQGFGNWNRQTYQPPHGAGERGYQRPLGQDYAWPLNQQGNASLTLSTPDYSQVASGQVVKNTTSSGEHPNYGRYQDPPSGDVLAETWPHGWNLGDLSGHAGSDEAHGLPEPATVSHHPAQGTPLPGPSTQTEPAARAGSSPPPAAGASGGRMCIHEPCTRKGHPDYCSRHVITSKRHNAPPPQLEYLPLTKEAALEVAYAPYPGLRQQNHSMAADSTRQGEWVQRLLAAAQRVYQPSPEDTKKKIRYMQKQQKMFWGYVAVENKAGERYNPHCISARMIMLFHAVVALHDGGPVIYPHGGDSHGYGKLEALTFEQRLEKIEGILKTHKRIVMDAFEGKGVVALVETPEAYRKRKEQNQQSNDKKEPVLKGKVMGKAKSKAAGKRPVTDEDVVHSESEEESAASMSERSQSPDDEPVAGKKRKRAANTPVAGPSKRTRSQLAKPKGRRTRTAQATKPVPEPSLQDTSGDLRSFALETPSLVPDHGRPSGEGLGQDLFGELFESLCEYPPSEHALGSHHS</sequence>
<protein>
    <submittedName>
        <fullName evidence="2">Uncharacterized protein</fullName>
    </submittedName>
</protein>
<organism evidence="2 3">
    <name type="scientific">Neohortaea acidophila</name>
    <dbReference type="NCBI Taxonomy" id="245834"/>
    <lineage>
        <taxon>Eukaryota</taxon>
        <taxon>Fungi</taxon>
        <taxon>Dikarya</taxon>
        <taxon>Ascomycota</taxon>
        <taxon>Pezizomycotina</taxon>
        <taxon>Dothideomycetes</taxon>
        <taxon>Dothideomycetidae</taxon>
        <taxon>Mycosphaerellales</taxon>
        <taxon>Teratosphaeriaceae</taxon>
        <taxon>Neohortaea</taxon>
    </lineage>
</organism>
<gene>
    <name evidence="2" type="ORF">BDY17DRAFT_310132</name>
</gene>
<evidence type="ECO:0000313" key="2">
    <source>
        <dbReference type="EMBL" id="KAF2483059.1"/>
    </source>
</evidence>
<reference evidence="2" key="1">
    <citation type="journal article" date="2020" name="Stud. Mycol.">
        <title>101 Dothideomycetes genomes: a test case for predicting lifestyles and emergence of pathogens.</title>
        <authorList>
            <person name="Haridas S."/>
            <person name="Albert R."/>
            <person name="Binder M."/>
            <person name="Bloem J."/>
            <person name="Labutti K."/>
            <person name="Salamov A."/>
            <person name="Andreopoulos B."/>
            <person name="Baker S."/>
            <person name="Barry K."/>
            <person name="Bills G."/>
            <person name="Bluhm B."/>
            <person name="Cannon C."/>
            <person name="Castanera R."/>
            <person name="Culley D."/>
            <person name="Daum C."/>
            <person name="Ezra D."/>
            <person name="Gonzalez J."/>
            <person name="Henrissat B."/>
            <person name="Kuo A."/>
            <person name="Liang C."/>
            <person name="Lipzen A."/>
            <person name="Lutzoni F."/>
            <person name="Magnuson J."/>
            <person name="Mondo S."/>
            <person name="Nolan M."/>
            <person name="Ohm R."/>
            <person name="Pangilinan J."/>
            <person name="Park H.-J."/>
            <person name="Ramirez L."/>
            <person name="Alfaro M."/>
            <person name="Sun H."/>
            <person name="Tritt A."/>
            <person name="Yoshinaga Y."/>
            <person name="Zwiers L.-H."/>
            <person name="Turgeon B."/>
            <person name="Goodwin S."/>
            <person name="Spatafora J."/>
            <person name="Crous P."/>
            <person name="Grigoriev I."/>
        </authorList>
    </citation>
    <scope>NUCLEOTIDE SEQUENCE</scope>
    <source>
        <strain evidence="2">CBS 113389</strain>
    </source>
</reference>